<reference evidence="11" key="1">
    <citation type="journal article" date="2018" name="Front. Microbiol.">
        <title>Genome-Based Analysis Reveals the Taxonomy and Diversity of the Family Idiomarinaceae.</title>
        <authorList>
            <person name="Liu Y."/>
            <person name="Lai Q."/>
            <person name="Shao Z."/>
        </authorList>
    </citation>
    <scope>NUCLEOTIDE SEQUENCE [LARGE SCALE GENOMIC DNA]</scope>
    <source>
        <strain evidence="11">SN-14</strain>
    </source>
</reference>
<dbReference type="GO" id="GO:0008408">
    <property type="term" value="F:3'-5' exonuclease activity"/>
    <property type="evidence" value="ECO:0007669"/>
    <property type="project" value="InterPro"/>
</dbReference>
<evidence type="ECO:0000256" key="2">
    <source>
        <dbReference type="ARBA" id="ARBA00011322"/>
    </source>
</evidence>
<evidence type="ECO:0000256" key="3">
    <source>
        <dbReference type="ARBA" id="ARBA00013365"/>
    </source>
</evidence>
<dbReference type="Proteomes" id="UP000286680">
    <property type="component" value="Unassembled WGS sequence"/>
</dbReference>
<feature type="domain" description="Calcineurin-like phosphoesterase" evidence="8">
    <location>
        <begin position="1"/>
        <end position="215"/>
    </location>
</feature>
<dbReference type="InterPro" id="IPR041796">
    <property type="entry name" value="Mre11_N"/>
</dbReference>
<evidence type="ECO:0000313" key="10">
    <source>
        <dbReference type="EMBL" id="RUO40253.1"/>
    </source>
</evidence>
<evidence type="ECO:0000256" key="1">
    <source>
        <dbReference type="ARBA" id="ARBA00010555"/>
    </source>
</evidence>
<dbReference type="PANTHER" id="PTHR30337">
    <property type="entry name" value="COMPONENT OF ATP-DEPENDENT DSDNA EXONUCLEASE"/>
    <property type="match status" value="1"/>
</dbReference>
<dbReference type="PANTHER" id="PTHR30337:SF0">
    <property type="entry name" value="NUCLEASE SBCCD SUBUNIT D"/>
    <property type="match status" value="1"/>
</dbReference>
<accession>A0AA94EEC5</accession>
<proteinExistence type="inferred from homology"/>
<comment type="caution">
    <text evidence="10">The sequence shown here is derived from an EMBL/GenBank/DDBJ whole genome shotgun (WGS) entry which is preliminary data.</text>
</comment>
<dbReference type="NCBIfam" id="TIGR00619">
    <property type="entry name" value="sbcd"/>
    <property type="match status" value="1"/>
</dbReference>
<dbReference type="InterPro" id="IPR050535">
    <property type="entry name" value="DNA_Repair-Maintenance_Comp"/>
</dbReference>
<keyword evidence="7" id="KW-0255">Endonuclease</keyword>
<dbReference type="InterPro" id="IPR026843">
    <property type="entry name" value="SbcD_C"/>
</dbReference>
<protein>
    <recommendedName>
        <fullName evidence="3 7">Nuclease SbcCD subunit D</fullName>
    </recommendedName>
</protein>
<dbReference type="RefSeq" id="WP_126820328.1">
    <property type="nucleotide sequence ID" value="NZ_PIPS01000004.1"/>
</dbReference>
<dbReference type="InterPro" id="IPR004593">
    <property type="entry name" value="SbcD"/>
</dbReference>
<dbReference type="GO" id="GO:0006260">
    <property type="term" value="P:DNA replication"/>
    <property type="evidence" value="ECO:0007669"/>
    <property type="project" value="UniProtKB-KW"/>
</dbReference>
<sequence length="380" mass="43287">MRILHTSDWHLGRLFHQISLVDEQRCAIEQVLDYIKNYQPDVVIIAGDIYDRSVPPASAISLFDDFVDTCLSQLGVPIIAISGNHDGAERLGFASRQLATSGMYLVTTLEQMTQPIVLDDEHGPVDFWAVPFHDPAQVTDFTGEPQRDYNHAHETLVNALKKANDRRSVLVSHCYLDGANESDSERPLSMGGADRVDWQLFSDFDYTALGHLHQPQYKGRENIRYSGSLLKYSFSEQHQRKSLTLVDMDADGNCSIQLLPIQPRNDLRVLKGTLEEILSKAKEDARSNDYVQVILTDDEALLNPMARVREHYPNVMELKKERFQVRQGEQLAAAGEQLKRSELDIFEDFFSQVHHQQLNDEQRQQLEAVLAQIADQERQS</sequence>
<dbReference type="EMBL" id="PIPS01000004">
    <property type="protein sequence ID" value="RUO40253.1"/>
    <property type="molecule type" value="Genomic_DNA"/>
</dbReference>
<organism evidence="10 11">
    <name type="scientific">Idiomarina aquatica</name>
    <dbReference type="NCBI Taxonomy" id="1327752"/>
    <lineage>
        <taxon>Bacteria</taxon>
        <taxon>Pseudomonadati</taxon>
        <taxon>Pseudomonadota</taxon>
        <taxon>Gammaproteobacteria</taxon>
        <taxon>Alteromonadales</taxon>
        <taxon>Idiomarinaceae</taxon>
        <taxon>Idiomarina</taxon>
    </lineage>
</organism>
<evidence type="ECO:0000259" key="9">
    <source>
        <dbReference type="Pfam" id="PF12320"/>
    </source>
</evidence>
<evidence type="ECO:0000256" key="5">
    <source>
        <dbReference type="ARBA" id="ARBA00022801"/>
    </source>
</evidence>
<dbReference type="Gene3D" id="3.60.21.10">
    <property type="match status" value="1"/>
</dbReference>
<dbReference type="InterPro" id="IPR029052">
    <property type="entry name" value="Metallo-depent_PP-like"/>
</dbReference>
<dbReference type="SUPFAM" id="SSF56300">
    <property type="entry name" value="Metallo-dependent phosphatases"/>
    <property type="match status" value="1"/>
</dbReference>
<gene>
    <name evidence="7" type="primary">sbcD</name>
    <name evidence="10" type="ORF">CWE23_11635</name>
</gene>
<name>A0AA94EEC5_9GAMM</name>
<comment type="subunit">
    <text evidence="2 7">Heterodimer of SbcC and SbcD.</text>
</comment>
<evidence type="ECO:0000256" key="7">
    <source>
        <dbReference type="RuleBase" id="RU363069"/>
    </source>
</evidence>
<dbReference type="AlphaFoldDB" id="A0AA94EEC5"/>
<evidence type="ECO:0000256" key="4">
    <source>
        <dbReference type="ARBA" id="ARBA00022722"/>
    </source>
</evidence>
<evidence type="ECO:0000256" key="6">
    <source>
        <dbReference type="ARBA" id="ARBA00022839"/>
    </source>
</evidence>
<keyword evidence="6 7" id="KW-0269">Exonuclease</keyword>
<dbReference type="CDD" id="cd00840">
    <property type="entry name" value="MPP_Mre11_N"/>
    <property type="match status" value="1"/>
</dbReference>
<dbReference type="InterPro" id="IPR004843">
    <property type="entry name" value="Calcineurin-like_PHP"/>
</dbReference>
<comment type="function">
    <text evidence="7">SbcCD cleaves DNA hairpin structures. These structures can inhibit DNA replication and are intermediates in certain DNA recombination reactions. The complex acts as a 3'-&gt;5' double strand exonuclease that can open hairpins. It also has a 5' single-strand endonuclease activity.</text>
</comment>
<dbReference type="Pfam" id="PF00149">
    <property type="entry name" value="Metallophos"/>
    <property type="match status" value="1"/>
</dbReference>
<keyword evidence="7" id="KW-0235">DNA replication</keyword>
<keyword evidence="4 7" id="KW-0540">Nuclease</keyword>
<dbReference type="GO" id="GO:0004519">
    <property type="term" value="F:endonuclease activity"/>
    <property type="evidence" value="ECO:0007669"/>
    <property type="project" value="UniProtKB-KW"/>
</dbReference>
<feature type="domain" description="Nuclease SbcCD subunit D C-terminal" evidence="9">
    <location>
        <begin position="264"/>
        <end position="353"/>
    </location>
</feature>
<evidence type="ECO:0000313" key="11">
    <source>
        <dbReference type="Proteomes" id="UP000286680"/>
    </source>
</evidence>
<dbReference type="GO" id="GO:0006310">
    <property type="term" value="P:DNA recombination"/>
    <property type="evidence" value="ECO:0007669"/>
    <property type="project" value="UniProtKB-KW"/>
</dbReference>
<evidence type="ECO:0000259" key="8">
    <source>
        <dbReference type="Pfam" id="PF00149"/>
    </source>
</evidence>
<keyword evidence="5 7" id="KW-0378">Hydrolase</keyword>
<keyword evidence="7" id="KW-0233">DNA recombination</keyword>
<keyword evidence="11" id="KW-1185">Reference proteome</keyword>
<comment type="similarity">
    <text evidence="1 7">Belongs to the SbcD family.</text>
</comment>
<dbReference type="Pfam" id="PF12320">
    <property type="entry name" value="SbcD_C"/>
    <property type="match status" value="1"/>
</dbReference>